<dbReference type="RefSeq" id="WP_275419056.1">
    <property type="nucleotide sequence ID" value="NZ_CP106878.1"/>
</dbReference>
<dbReference type="InterPro" id="IPR013120">
    <property type="entry name" value="FAR_NAD-bd"/>
</dbReference>
<keyword evidence="3" id="KW-1185">Reference proteome</keyword>
<gene>
    <name evidence="2" type="ORF">OE104_03955</name>
</gene>
<dbReference type="GO" id="GO:0035336">
    <property type="term" value="P:long-chain fatty-acyl-CoA metabolic process"/>
    <property type="evidence" value="ECO:0007669"/>
    <property type="project" value="TreeGrafter"/>
</dbReference>
<dbReference type="Proteomes" id="UP001164718">
    <property type="component" value="Chromosome"/>
</dbReference>
<dbReference type="SUPFAM" id="SSF51735">
    <property type="entry name" value="NAD(P)-binding Rossmann-fold domains"/>
    <property type="match status" value="1"/>
</dbReference>
<dbReference type="PANTHER" id="PTHR11011">
    <property type="entry name" value="MALE STERILITY PROTEIN 2-RELATED"/>
    <property type="match status" value="1"/>
</dbReference>
<dbReference type="EMBL" id="CP106878">
    <property type="protein sequence ID" value="WAA11229.1"/>
    <property type="molecule type" value="Genomic_DNA"/>
</dbReference>
<organism evidence="2 3">
    <name type="scientific">Fervidibacillus albus</name>
    <dbReference type="NCBI Taxonomy" id="2980026"/>
    <lineage>
        <taxon>Bacteria</taxon>
        <taxon>Bacillati</taxon>
        <taxon>Bacillota</taxon>
        <taxon>Bacilli</taxon>
        <taxon>Bacillales</taxon>
        <taxon>Bacillaceae</taxon>
        <taxon>Fervidibacillus</taxon>
    </lineage>
</organism>
<feature type="domain" description="Thioester reductase (TE)" evidence="1">
    <location>
        <begin position="2"/>
        <end position="175"/>
    </location>
</feature>
<accession>A0A9E8LYS9</accession>
<name>A0A9E8LYS9_9BACI</name>
<dbReference type="InterPro" id="IPR036291">
    <property type="entry name" value="NAD(P)-bd_dom_sf"/>
</dbReference>
<dbReference type="InterPro" id="IPR026055">
    <property type="entry name" value="FAR"/>
</dbReference>
<dbReference type="GO" id="GO:0080019">
    <property type="term" value="F:alcohol-forming very long-chain fatty acyl-CoA reductase activity"/>
    <property type="evidence" value="ECO:0007669"/>
    <property type="project" value="InterPro"/>
</dbReference>
<protein>
    <submittedName>
        <fullName evidence="2">SDR family oxidoreductase</fullName>
    </submittedName>
</protein>
<reference evidence="2" key="1">
    <citation type="submission" date="2022-09" db="EMBL/GenBank/DDBJ databases">
        <title>Complete Genomes of Fervidibacillus albus and Fervidibacillus halotolerans isolated from tidal flat sediments.</title>
        <authorList>
            <person name="Kwon K.K."/>
            <person name="Yang S.-H."/>
            <person name="Park M.J."/>
            <person name="Oh H.-M."/>
        </authorList>
    </citation>
    <scope>NUCLEOTIDE SEQUENCE</scope>
    <source>
        <strain evidence="2">MEBiC13591</strain>
    </source>
</reference>
<dbReference type="Gene3D" id="3.40.50.720">
    <property type="entry name" value="NAD(P)-binding Rossmann-like Domain"/>
    <property type="match status" value="1"/>
</dbReference>
<evidence type="ECO:0000313" key="2">
    <source>
        <dbReference type="EMBL" id="WAA11229.1"/>
    </source>
</evidence>
<evidence type="ECO:0000259" key="1">
    <source>
        <dbReference type="Pfam" id="PF07993"/>
    </source>
</evidence>
<proteinExistence type="predicted"/>
<dbReference type="Pfam" id="PF07993">
    <property type="entry name" value="NAD_binding_4"/>
    <property type="match status" value="1"/>
</dbReference>
<dbReference type="KEGG" id="faf:OE104_03955"/>
<evidence type="ECO:0000313" key="3">
    <source>
        <dbReference type="Proteomes" id="UP001164718"/>
    </source>
</evidence>
<sequence>MTKTDLGLDKEIGETLHNTVTHVFHLAALYDLAVPKDLAYRVNVIGTANMNRFVLRLKRLQRYVYFSTAYVAGNREGVLKENELIRPPSFKNFYEETKFEAELLVKDVMEKRPVTIIRPGIIKGHSKTGETSKFDGPYLFLNVIDRLKAAPFFPKIGKLQAEVNLVPIDFIVDAVLYLSHVKKGEKKTYHLTDPNPYTAEALYEMMLKEMLGRTPKGRIPLPVVNILLSFSSIRRALRVEKEITDYFVWQGTFDCSIAQKDLRDAGISCPDLKEQLPSMIEFYLRHRNDERYHIKIR</sequence>
<dbReference type="PANTHER" id="PTHR11011:SF45">
    <property type="entry name" value="FATTY ACYL-COA REDUCTASE CG8306-RELATED"/>
    <property type="match status" value="1"/>
</dbReference>
<dbReference type="AlphaFoldDB" id="A0A9E8LYS9"/>